<comment type="caution">
    <text evidence="2">The sequence shown here is derived from an EMBL/GenBank/DDBJ whole genome shotgun (WGS) entry which is preliminary data.</text>
</comment>
<keyword evidence="1" id="KW-0812">Transmembrane</keyword>
<proteinExistence type="predicted"/>
<feature type="transmembrane region" description="Helical" evidence="1">
    <location>
        <begin position="20"/>
        <end position="42"/>
    </location>
</feature>
<gene>
    <name evidence="2" type="ORF">F5891DRAFT_1014933</name>
</gene>
<keyword evidence="1" id="KW-0472">Membrane</keyword>
<reference evidence="2" key="1">
    <citation type="journal article" date="2020" name="New Phytol.">
        <title>Comparative genomics reveals dynamic genome evolution in host specialist ectomycorrhizal fungi.</title>
        <authorList>
            <person name="Lofgren L.A."/>
            <person name="Nguyen N.H."/>
            <person name="Vilgalys R."/>
            <person name="Ruytinx J."/>
            <person name="Liao H.L."/>
            <person name="Branco S."/>
            <person name="Kuo A."/>
            <person name="LaButti K."/>
            <person name="Lipzen A."/>
            <person name="Andreopoulos W."/>
            <person name="Pangilinan J."/>
            <person name="Riley R."/>
            <person name="Hundley H."/>
            <person name="Na H."/>
            <person name="Barry K."/>
            <person name="Grigoriev I.V."/>
            <person name="Stajich J.E."/>
            <person name="Kennedy P.G."/>
        </authorList>
    </citation>
    <scope>NUCLEOTIDE SEQUENCE</scope>
    <source>
        <strain evidence="2">FC203</strain>
    </source>
</reference>
<dbReference type="Proteomes" id="UP001195769">
    <property type="component" value="Unassembled WGS sequence"/>
</dbReference>
<dbReference type="GeneID" id="64655146"/>
<dbReference type="RefSeq" id="XP_041230028.1">
    <property type="nucleotide sequence ID" value="XM_041360848.1"/>
</dbReference>
<dbReference type="AlphaFoldDB" id="A0AAD4HPR1"/>
<protein>
    <submittedName>
        <fullName evidence="2">Uncharacterized protein</fullName>
    </submittedName>
</protein>
<accession>A0AAD4HPR1</accession>
<dbReference type="EMBL" id="JABBWK010000010">
    <property type="protein sequence ID" value="KAG1904453.1"/>
    <property type="molecule type" value="Genomic_DNA"/>
</dbReference>
<keyword evidence="3" id="KW-1185">Reference proteome</keyword>
<sequence length="73" mass="7922">MGVAGRGRPLMLIGMLELCALQIISMSLYFSFMMHIMVALGLEFTGESNKSFILMDNTGNVPVLTGINNQDAP</sequence>
<evidence type="ECO:0000256" key="1">
    <source>
        <dbReference type="SAM" id="Phobius"/>
    </source>
</evidence>
<evidence type="ECO:0000313" key="3">
    <source>
        <dbReference type="Proteomes" id="UP001195769"/>
    </source>
</evidence>
<evidence type="ECO:0000313" key="2">
    <source>
        <dbReference type="EMBL" id="KAG1904453.1"/>
    </source>
</evidence>
<name>A0AAD4HPR1_9AGAM</name>
<keyword evidence="1" id="KW-1133">Transmembrane helix</keyword>
<organism evidence="2 3">
    <name type="scientific">Suillus fuscotomentosus</name>
    <dbReference type="NCBI Taxonomy" id="1912939"/>
    <lineage>
        <taxon>Eukaryota</taxon>
        <taxon>Fungi</taxon>
        <taxon>Dikarya</taxon>
        <taxon>Basidiomycota</taxon>
        <taxon>Agaricomycotina</taxon>
        <taxon>Agaricomycetes</taxon>
        <taxon>Agaricomycetidae</taxon>
        <taxon>Boletales</taxon>
        <taxon>Suillineae</taxon>
        <taxon>Suillaceae</taxon>
        <taxon>Suillus</taxon>
    </lineage>
</organism>